<comment type="caution">
    <text evidence="1">The sequence shown here is derived from an EMBL/GenBank/DDBJ whole genome shotgun (WGS) entry which is preliminary data.</text>
</comment>
<accession>A0A9P7W4X7</accession>
<reference evidence="1" key="1">
    <citation type="submission" date="2020-11" db="EMBL/GenBank/DDBJ databases">
        <title>Adaptations for nitrogen fixation in a non-lichenized fungal sporocarp promotes dispersal by wood-feeding termites.</title>
        <authorList>
            <consortium name="DOE Joint Genome Institute"/>
            <person name="Koch R.A."/>
            <person name="Yoon G."/>
            <person name="Arayal U."/>
            <person name="Lail K."/>
            <person name="Amirebrahimi M."/>
            <person name="Labutti K."/>
            <person name="Lipzen A."/>
            <person name="Riley R."/>
            <person name="Barry K."/>
            <person name="Henrissat B."/>
            <person name="Grigoriev I.V."/>
            <person name="Herr J.R."/>
            <person name="Aime M.C."/>
        </authorList>
    </citation>
    <scope>NUCLEOTIDE SEQUENCE</scope>
    <source>
        <strain evidence="1">MCA 3950</strain>
    </source>
</reference>
<name>A0A9P7W4X7_9AGAR</name>
<protein>
    <recommendedName>
        <fullName evidence="3">CCHC-type domain-containing protein</fullName>
    </recommendedName>
</protein>
<dbReference type="EMBL" id="MU250523">
    <property type="protein sequence ID" value="KAG7452743.1"/>
    <property type="molecule type" value="Genomic_DNA"/>
</dbReference>
<evidence type="ECO:0000313" key="2">
    <source>
        <dbReference type="Proteomes" id="UP000812287"/>
    </source>
</evidence>
<dbReference type="AlphaFoldDB" id="A0A9P7W4X7"/>
<dbReference type="OrthoDB" id="2855870at2759"/>
<dbReference type="GeneID" id="66104797"/>
<feature type="non-terminal residue" evidence="1">
    <location>
        <position position="1"/>
    </location>
</feature>
<dbReference type="RefSeq" id="XP_043046243.1">
    <property type="nucleotide sequence ID" value="XM_043182500.1"/>
</dbReference>
<proteinExistence type="predicted"/>
<keyword evidence="2" id="KW-1185">Reference proteome</keyword>
<feature type="non-terminal residue" evidence="1">
    <location>
        <position position="145"/>
    </location>
</feature>
<dbReference type="Proteomes" id="UP000812287">
    <property type="component" value="Unassembled WGS sequence"/>
</dbReference>
<gene>
    <name evidence="1" type="ORF">BT62DRAFT_861781</name>
</gene>
<evidence type="ECO:0000313" key="1">
    <source>
        <dbReference type="EMBL" id="KAG7452743.1"/>
    </source>
</evidence>
<organism evidence="1 2">
    <name type="scientific">Guyanagaster necrorhizus</name>
    <dbReference type="NCBI Taxonomy" id="856835"/>
    <lineage>
        <taxon>Eukaryota</taxon>
        <taxon>Fungi</taxon>
        <taxon>Dikarya</taxon>
        <taxon>Basidiomycota</taxon>
        <taxon>Agaricomycotina</taxon>
        <taxon>Agaricomycetes</taxon>
        <taxon>Agaricomycetidae</taxon>
        <taxon>Agaricales</taxon>
        <taxon>Marasmiineae</taxon>
        <taxon>Physalacriaceae</taxon>
        <taxon>Guyanagaster</taxon>
    </lineage>
</organism>
<evidence type="ECO:0008006" key="3">
    <source>
        <dbReference type="Google" id="ProtNLM"/>
    </source>
</evidence>
<sequence length="145" mass="16545">PTWVRPESELRQQAYSSVKIATSDEEAYNYLTHKAKYLAAYGRSIAVKPFADRKPLPRCQNCQSFGHMKNNCQNETRCRRCGGKHPEEKHNEHCDGCKIEAEAANCYPDELQTDCDHIVRCANCMGKEGRDDAHTADARRCPERL</sequence>